<keyword evidence="5" id="KW-1185">Reference proteome</keyword>
<evidence type="ECO:0000259" key="2">
    <source>
        <dbReference type="PROSITE" id="PS50110"/>
    </source>
</evidence>
<protein>
    <submittedName>
        <fullName evidence="4">LytR/AlgR family response regulator transcription factor</fullName>
    </submittedName>
</protein>
<feature type="domain" description="Response regulatory" evidence="2">
    <location>
        <begin position="3"/>
        <end position="114"/>
    </location>
</feature>
<dbReference type="Proteomes" id="UP001596958">
    <property type="component" value="Unassembled WGS sequence"/>
</dbReference>
<evidence type="ECO:0000259" key="3">
    <source>
        <dbReference type="PROSITE" id="PS50930"/>
    </source>
</evidence>
<dbReference type="Pfam" id="PF00072">
    <property type="entry name" value="Response_reg"/>
    <property type="match status" value="1"/>
</dbReference>
<dbReference type="EMBL" id="JBHTHU010000001">
    <property type="protein sequence ID" value="MFD0749185.1"/>
    <property type="molecule type" value="Genomic_DNA"/>
</dbReference>
<accession>A0ABW2YTJ9</accession>
<dbReference type="SUPFAM" id="SSF52172">
    <property type="entry name" value="CheY-like"/>
    <property type="match status" value="1"/>
</dbReference>
<dbReference type="PANTHER" id="PTHR37299:SF1">
    <property type="entry name" value="STAGE 0 SPORULATION PROTEIN A HOMOLOG"/>
    <property type="match status" value="1"/>
</dbReference>
<sequence>MIRCIIVDDEPLAQEVIENYICRFADLECAGICKNALDAFTLLHQEQIDLMFLDIKMPGINGLDFFRSLKNPPAVIFTTAFASHAVEGFELDAVDYLLKPITFERFQKSINKFLKIQTIEQQQSRNYCYFKISGRLVKMLYADILYAHSVKDYIQLCTPNKNYLTHMTMKYLCDLLPADTFIRVHRSYLVNKNHINTVETSAIKIGGDAIPVGNNYKSNLDDL</sequence>
<dbReference type="InterPro" id="IPR007492">
    <property type="entry name" value="LytTR_DNA-bd_dom"/>
</dbReference>
<evidence type="ECO:0000256" key="1">
    <source>
        <dbReference type="PROSITE-ProRule" id="PRU00169"/>
    </source>
</evidence>
<dbReference type="PROSITE" id="PS50110">
    <property type="entry name" value="RESPONSE_REGULATORY"/>
    <property type="match status" value="1"/>
</dbReference>
<comment type="caution">
    <text evidence="4">The sequence shown here is derived from an EMBL/GenBank/DDBJ whole genome shotgun (WGS) entry which is preliminary data.</text>
</comment>
<dbReference type="InterPro" id="IPR011006">
    <property type="entry name" value="CheY-like_superfamily"/>
</dbReference>
<dbReference type="SMART" id="SM00850">
    <property type="entry name" value="LytTR"/>
    <property type="match status" value="1"/>
</dbReference>
<gene>
    <name evidence="4" type="ORF">ACFQZS_03465</name>
</gene>
<dbReference type="Gene3D" id="2.40.50.1020">
    <property type="entry name" value="LytTr DNA-binding domain"/>
    <property type="match status" value="1"/>
</dbReference>
<evidence type="ECO:0000313" key="4">
    <source>
        <dbReference type="EMBL" id="MFD0749185.1"/>
    </source>
</evidence>
<dbReference type="PROSITE" id="PS50930">
    <property type="entry name" value="HTH_LYTTR"/>
    <property type="match status" value="1"/>
</dbReference>
<dbReference type="InterPro" id="IPR046947">
    <property type="entry name" value="LytR-like"/>
</dbReference>
<dbReference type="RefSeq" id="WP_377097324.1">
    <property type="nucleotide sequence ID" value="NZ_JBHTHU010000001.1"/>
</dbReference>
<feature type="modified residue" description="4-aspartylphosphate" evidence="1">
    <location>
        <position position="54"/>
    </location>
</feature>
<name>A0ABW2YTJ9_9SPHI</name>
<reference evidence="5" key="1">
    <citation type="journal article" date="2019" name="Int. J. Syst. Evol. Microbiol.">
        <title>The Global Catalogue of Microorganisms (GCM) 10K type strain sequencing project: providing services to taxonomists for standard genome sequencing and annotation.</title>
        <authorList>
            <consortium name="The Broad Institute Genomics Platform"/>
            <consortium name="The Broad Institute Genome Sequencing Center for Infectious Disease"/>
            <person name="Wu L."/>
            <person name="Ma J."/>
        </authorList>
    </citation>
    <scope>NUCLEOTIDE SEQUENCE [LARGE SCALE GENOMIC DNA]</scope>
    <source>
        <strain evidence="5">CCUG 63418</strain>
    </source>
</reference>
<feature type="domain" description="HTH LytTR-type" evidence="3">
    <location>
        <begin position="128"/>
        <end position="195"/>
    </location>
</feature>
<evidence type="ECO:0000313" key="5">
    <source>
        <dbReference type="Proteomes" id="UP001596958"/>
    </source>
</evidence>
<dbReference type="InterPro" id="IPR001789">
    <property type="entry name" value="Sig_transdc_resp-reg_receiver"/>
</dbReference>
<organism evidence="4 5">
    <name type="scientific">Mucilaginibacter calamicampi</name>
    <dbReference type="NCBI Taxonomy" id="1302352"/>
    <lineage>
        <taxon>Bacteria</taxon>
        <taxon>Pseudomonadati</taxon>
        <taxon>Bacteroidota</taxon>
        <taxon>Sphingobacteriia</taxon>
        <taxon>Sphingobacteriales</taxon>
        <taxon>Sphingobacteriaceae</taxon>
        <taxon>Mucilaginibacter</taxon>
    </lineage>
</organism>
<dbReference type="Gene3D" id="3.40.50.2300">
    <property type="match status" value="1"/>
</dbReference>
<dbReference type="PANTHER" id="PTHR37299">
    <property type="entry name" value="TRANSCRIPTIONAL REGULATOR-RELATED"/>
    <property type="match status" value="1"/>
</dbReference>
<dbReference type="SMART" id="SM00448">
    <property type="entry name" value="REC"/>
    <property type="match status" value="1"/>
</dbReference>
<proteinExistence type="predicted"/>
<dbReference type="Pfam" id="PF04397">
    <property type="entry name" value="LytTR"/>
    <property type="match status" value="1"/>
</dbReference>
<keyword evidence="1" id="KW-0597">Phosphoprotein</keyword>